<dbReference type="AlphaFoldDB" id="A0AAD9SDQ6"/>
<dbReference type="Proteomes" id="UP001265746">
    <property type="component" value="Unassembled WGS sequence"/>
</dbReference>
<feature type="domain" description="Heterokaryon incompatibility" evidence="1">
    <location>
        <begin position="182"/>
        <end position="332"/>
    </location>
</feature>
<evidence type="ECO:0000313" key="2">
    <source>
        <dbReference type="EMBL" id="KAK2605551.1"/>
    </source>
</evidence>
<dbReference type="Pfam" id="PF06985">
    <property type="entry name" value="HET"/>
    <property type="match status" value="1"/>
</dbReference>
<dbReference type="PANTHER" id="PTHR33112:SF12">
    <property type="entry name" value="HETEROKARYON INCOMPATIBILITY DOMAIN-CONTAINING PROTEIN"/>
    <property type="match status" value="1"/>
</dbReference>
<evidence type="ECO:0000259" key="1">
    <source>
        <dbReference type="Pfam" id="PF06985"/>
    </source>
</evidence>
<dbReference type="InterPro" id="IPR010730">
    <property type="entry name" value="HET"/>
</dbReference>
<comment type="caution">
    <text evidence="2">The sequence shown here is derived from an EMBL/GenBank/DDBJ whole genome shotgun (WGS) entry which is preliminary data.</text>
</comment>
<proteinExistence type="predicted"/>
<gene>
    <name evidence="2" type="ORF">N8I77_008380</name>
</gene>
<organism evidence="2 3">
    <name type="scientific">Phomopsis amygdali</name>
    <name type="common">Fusicoccum amygdali</name>
    <dbReference type="NCBI Taxonomy" id="1214568"/>
    <lineage>
        <taxon>Eukaryota</taxon>
        <taxon>Fungi</taxon>
        <taxon>Dikarya</taxon>
        <taxon>Ascomycota</taxon>
        <taxon>Pezizomycotina</taxon>
        <taxon>Sordariomycetes</taxon>
        <taxon>Sordariomycetidae</taxon>
        <taxon>Diaporthales</taxon>
        <taxon>Diaporthaceae</taxon>
        <taxon>Diaporthe</taxon>
    </lineage>
</organism>
<dbReference type="PANTHER" id="PTHR33112">
    <property type="entry name" value="DOMAIN PROTEIN, PUTATIVE-RELATED"/>
    <property type="match status" value="1"/>
</dbReference>
<sequence>MPGIRAAVNFDAGGSQDKGECKFCRRIFSYLQAENPVDGTGDKERQIEIGRWDEVMLASNCLKHVQLVNWAFNNNTEVQPSAEIRLNWVSLSNSSYFSIQSRLLSVSFNLHDSAHPEKPQARLIDQSWVDSSVLRSWKDKCDNCHGGRCQSPPWVRLSRIRPTRLIDVLDKCLVKTCEDVNYVALSYVWGREPYYTTLKHNLARNQQPNALTRDNGDLDVPIAPVVLDAMGAVQLLGERYLWVDALCIVQDDYATKKTELDNMGQIYSHATITIVAGLGSGASSGLPGLKGFSAPRNAPQNICHLEPHLRAVETIEQQSGSVWKTRAWTYQEEIFSRRSLTVGEQTVEWRCASAIWFEDRYETDVPTSSHYLSTYQDALGTVVPIPRSIGELVDSYNARELTYNGDALNAFAGIASVLSRGLQGGLISGLPEGFFHVALLWQPEAFYEFRDNEHDPSACIPSWSWASYKGQVRQWSWNIADQFAFEHKGHYPLNTGGGDEVYPLVQWSCREVLDSPGEEIRHTWLKYREPFDALEVEKAGWARHLTAGDKDFTTDETVRSGRMPEYFYTHKAAPGSKYWWPVPLPAEDDPPQPQRNMPFISCRTRRGWLQGDGVLRIMHSAETVVISLRTANSAWAGAIGVMGIGEIDEFESTHYNITDIKGTEDLPEDIVELGSHSFELVEVARGTVGHVLSETSYSKFWTDPLEQETPRSEVHYVMWIEWEGPVAYRRGLGRVLKSVWETIELEWIDLILG</sequence>
<evidence type="ECO:0000313" key="3">
    <source>
        <dbReference type="Proteomes" id="UP001265746"/>
    </source>
</evidence>
<protein>
    <recommendedName>
        <fullName evidence="1">Heterokaryon incompatibility domain-containing protein</fullName>
    </recommendedName>
</protein>
<dbReference type="EMBL" id="JAUJFL010000004">
    <property type="protein sequence ID" value="KAK2605551.1"/>
    <property type="molecule type" value="Genomic_DNA"/>
</dbReference>
<name>A0AAD9SDQ6_PHOAM</name>
<reference evidence="2" key="1">
    <citation type="submission" date="2023-06" db="EMBL/GenBank/DDBJ databases">
        <authorList>
            <person name="Noh H."/>
        </authorList>
    </citation>
    <scope>NUCLEOTIDE SEQUENCE</scope>
    <source>
        <strain evidence="2">DUCC20226</strain>
    </source>
</reference>
<accession>A0AAD9SDQ6</accession>
<keyword evidence="3" id="KW-1185">Reference proteome</keyword>